<feature type="compositionally biased region" description="Low complexity" evidence="2">
    <location>
        <begin position="557"/>
        <end position="567"/>
    </location>
</feature>
<feature type="coiled-coil region" evidence="1">
    <location>
        <begin position="135"/>
        <end position="165"/>
    </location>
</feature>
<dbReference type="SUPFAM" id="SSF47576">
    <property type="entry name" value="Calponin-homology domain, CH-domain"/>
    <property type="match status" value="2"/>
</dbReference>
<dbReference type="GO" id="GO:0015629">
    <property type="term" value="C:actin cytoskeleton"/>
    <property type="evidence" value="ECO:0007669"/>
    <property type="project" value="TreeGrafter"/>
</dbReference>
<dbReference type="PANTHER" id="PTHR47385:SF14">
    <property type="entry name" value="TRANSGELIN"/>
    <property type="match status" value="1"/>
</dbReference>
<name>A0A6B2KX77_9EUKA</name>
<accession>A0A6B2KX77</accession>
<dbReference type="Gene3D" id="1.10.418.10">
    <property type="entry name" value="Calponin-like domain"/>
    <property type="match status" value="2"/>
</dbReference>
<dbReference type="CDD" id="cd00014">
    <property type="entry name" value="CH_SF"/>
    <property type="match status" value="1"/>
</dbReference>
<protein>
    <recommendedName>
        <fullName evidence="4">Calponin-homology (CH) domain-containing protein</fullName>
    </recommendedName>
</protein>
<evidence type="ECO:0000259" key="4">
    <source>
        <dbReference type="PROSITE" id="PS50021"/>
    </source>
</evidence>
<dbReference type="Pfam" id="PF00307">
    <property type="entry name" value="CH"/>
    <property type="match status" value="2"/>
</dbReference>
<feature type="transmembrane region" description="Helical" evidence="3">
    <location>
        <begin position="687"/>
        <end position="709"/>
    </location>
</feature>
<feature type="transmembrane region" description="Helical" evidence="3">
    <location>
        <begin position="631"/>
        <end position="652"/>
    </location>
</feature>
<dbReference type="InterPro" id="IPR050606">
    <property type="entry name" value="Calponin-like"/>
</dbReference>
<feature type="transmembrane region" description="Helical" evidence="3">
    <location>
        <begin position="805"/>
        <end position="825"/>
    </location>
</feature>
<evidence type="ECO:0000256" key="2">
    <source>
        <dbReference type="SAM" id="MobiDB-lite"/>
    </source>
</evidence>
<feature type="transmembrane region" description="Helical" evidence="3">
    <location>
        <begin position="742"/>
        <end position="766"/>
    </location>
</feature>
<feature type="domain" description="Calponin-homology (CH)" evidence="4">
    <location>
        <begin position="239"/>
        <end position="342"/>
    </location>
</feature>
<feature type="transmembrane region" description="Helical" evidence="3">
    <location>
        <begin position="845"/>
        <end position="870"/>
    </location>
</feature>
<keyword evidence="3" id="KW-0812">Transmembrane</keyword>
<feature type="transmembrane region" description="Helical" evidence="3">
    <location>
        <begin position="882"/>
        <end position="900"/>
    </location>
</feature>
<dbReference type="InterPro" id="IPR036872">
    <property type="entry name" value="CH_dom_sf"/>
</dbReference>
<keyword evidence="3" id="KW-1133">Transmembrane helix</keyword>
<keyword evidence="1" id="KW-0175">Coiled coil</keyword>
<dbReference type="PROSITE" id="PS50021">
    <property type="entry name" value="CH"/>
    <property type="match status" value="2"/>
</dbReference>
<keyword evidence="3" id="KW-0472">Membrane</keyword>
<feature type="transmembrane region" description="Helical" evidence="3">
    <location>
        <begin position="1005"/>
        <end position="1028"/>
    </location>
</feature>
<dbReference type="PANTHER" id="PTHR47385">
    <property type="entry name" value="CALPONIN"/>
    <property type="match status" value="1"/>
</dbReference>
<dbReference type="EMBL" id="GIBP01000256">
    <property type="protein sequence ID" value="NDV29225.1"/>
    <property type="molecule type" value="Transcribed_RNA"/>
</dbReference>
<sequence>MDKELQEKRIANYDLGQEQRAMEWISNVIKEPVTGDFWAAMKSGAVLCKLMNAISPGSIPTFSKNPKFWLEERDNINKYLNSCKNYGVPSQDLFSELDLSVGRKDLTPVLQNIYALARQAQAHGWSGPSLGVNYYKTVEEQKQLESKKRKEREEEMERVRQYEEDRKVRRVELEGEQSEISNSLRNMTERKGEKRRQDRMKLGKKLKPFQEKIKIKDQNDVLFGIDYEIEKKKLLQYDTDFANNIMDWIEDLTGEEIDYFYECLKSGRVLCNLINTIRPHTIDRINKPGHALAERENIQKFLKACVNFGVPNPDIFDVNDLYDNADLRNVMMCLFSLSRVLQNRAWYAGPLCRTAAVTQRAMTMAGKKRNISVKRVLQALDSKVAPERPAPEVVVKDSDYVELSEIEKSVTGKPLGESRGRTGDAAREGNKGALISSRAKSPIGEEVNRKGTKGALTGSRGKSPAGEGRGQLNQSKKVLVQSRAKSPGPEGAKGGALGRSRKGEETKIAVEGSKSPQGDGARSPRQSKGAKKGLVSSRPEAKEPLKIVTIAEEIETEQQTTQQTNEIQQEEHNEDVESDSIIENSDASEEEHDIEKEMRELGILIDGSHSTEPLIYPMLHREKNFWVRMEVDGWMAFAAYAAALFIIGGSNFGDGWMKHFFVYGMSVFRESCGGMGNYTTDCMEKSVHMMMIGGSAAEFFGMAMGGFLCGLLGPKVTASCGVFIKIIGCLLLALNLGDNGVIAGYMLYSIAPWMVFITTIEVISLYEHYGRQMILVAIFTAIFINGGIWRAFFLDQISFYYSYSTLFYIFIGTYAVLLVSIMLFWPSEKTEEFMTIEAEPWTLSLLINPNFIFIMFFFLIMILKTNFFLYTFPTQINPSSPFFFYAGFIFAGSVLLSVPIPMISNLRISSHISIIILISVLESVLGIIQYTQMSSLQSWEQDIFYAIRFGLIALDFNYFLTCFIVFICTLSFTFYEILIGTCAISGISTIIIAPLWGLILPMPGLALNIACLFAVLVFLMYPLSLVMLHQSRVVVKKPEEEPNSEEYL</sequence>
<organism evidence="5">
    <name type="scientific">Arcella intermedia</name>
    <dbReference type="NCBI Taxonomy" id="1963864"/>
    <lineage>
        <taxon>Eukaryota</taxon>
        <taxon>Amoebozoa</taxon>
        <taxon>Tubulinea</taxon>
        <taxon>Elardia</taxon>
        <taxon>Arcellinida</taxon>
        <taxon>Sphaerothecina</taxon>
        <taxon>Arcellidae</taxon>
        <taxon>Arcella</taxon>
    </lineage>
</organism>
<dbReference type="GO" id="GO:0007015">
    <property type="term" value="P:actin filament organization"/>
    <property type="evidence" value="ECO:0007669"/>
    <property type="project" value="TreeGrafter"/>
</dbReference>
<dbReference type="AlphaFoldDB" id="A0A6B2KX77"/>
<dbReference type="InterPro" id="IPR001715">
    <property type="entry name" value="CH_dom"/>
</dbReference>
<feature type="region of interest" description="Disordered" evidence="2">
    <location>
        <begin position="411"/>
        <end position="591"/>
    </location>
</feature>
<dbReference type="SUPFAM" id="SSF103473">
    <property type="entry name" value="MFS general substrate transporter"/>
    <property type="match status" value="1"/>
</dbReference>
<feature type="transmembrane region" description="Helical" evidence="3">
    <location>
        <begin position="943"/>
        <end position="970"/>
    </location>
</feature>
<evidence type="ECO:0000256" key="1">
    <source>
        <dbReference type="SAM" id="Coils"/>
    </source>
</evidence>
<evidence type="ECO:0000313" key="5">
    <source>
        <dbReference type="EMBL" id="NDV29225.1"/>
    </source>
</evidence>
<dbReference type="InterPro" id="IPR036259">
    <property type="entry name" value="MFS_trans_sf"/>
</dbReference>
<feature type="transmembrane region" description="Helical" evidence="3">
    <location>
        <begin position="912"/>
        <end position="931"/>
    </location>
</feature>
<dbReference type="InterPro" id="IPR003096">
    <property type="entry name" value="SM22_calponin"/>
</dbReference>
<proteinExistence type="predicted"/>
<dbReference type="SMART" id="SM00033">
    <property type="entry name" value="CH"/>
    <property type="match status" value="2"/>
</dbReference>
<reference evidence="5" key="1">
    <citation type="journal article" date="2020" name="J. Eukaryot. Microbiol.">
        <title>De novo Sequencing, Assembly and Annotation of the Transcriptome for the Free-Living Testate Amoeba Arcella intermedia.</title>
        <authorList>
            <person name="Ribeiro G.M."/>
            <person name="Porfirio-Sousa A.L."/>
            <person name="Maurer-Alcala X.X."/>
            <person name="Katz L.A."/>
            <person name="Lahr D.J.G."/>
        </authorList>
    </citation>
    <scope>NUCLEOTIDE SEQUENCE</scope>
</reference>
<feature type="compositionally biased region" description="Acidic residues" evidence="2">
    <location>
        <begin position="572"/>
        <end position="591"/>
    </location>
</feature>
<feature type="transmembrane region" description="Helical" evidence="3">
    <location>
        <begin position="977"/>
        <end position="999"/>
    </location>
</feature>
<dbReference type="GO" id="GO:0051015">
    <property type="term" value="F:actin filament binding"/>
    <property type="evidence" value="ECO:0007669"/>
    <property type="project" value="TreeGrafter"/>
</dbReference>
<evidence type="ECO:0000256" key="3">
    <source>
        <dbReference type="SAM" id="Phobius"/>
    </source>
</evidence>
<feature type="compositionally biased region" description="Basic and acidic residues" evidence="2">
    <location>
        <begin position="411"/>
        <end position="430"/>
    </location>
</feature>
<feature type="domain" description="Calponin-homology (CH)" evidence="4">
    <location>
        <begin position="15"/>
        <end position="121"/>
    </location>
</feature>
<dbReference type="PRINTS" id="PR00888">
    <property type="entry name" value="SM22CALPONIN"/>
</dbReference>
<feature type="transmembrane region" description="Helical" evidence="3">
    <location>
        <begin position="773"/>
        <end position="793"/>
    </location>
</feature>